<evidence type="ECO:0000313" key="13">
    <source>
        <dbReference type="Proteomes" id="UP000241890"/>
    </source>
</evidence>
<dbReference type="SUPFAM" id="SSF90123">
    <property type="entry name" value="ABC transporter transmembrane region"/>
    <property type="match status" value="2"/>
</dbReference>
<dbReference type="OrthoDB" id="68919at2759"/>
<sequence>FDEQATPPLPPSLRASNLVPRAHALWAHEKKRKRKLGLVRVLAKLSWPFLVMGGIMSVVQGLATAVARPLLIRALISELERGQDRDDATLLTYVALLAAALLLEGYSSVSLKHALSDFLGPLWFTTAGALIQRQALSIPGGVTSIQESSLLGNDLMRTFENLKFMCLLPMSLVALAGGISVLIVSIGKASVVGLCVMVAILAVNGRLAHLAQIAEEQDLDASDARLSLLSQVISSIKAIKLSAWEDSFGELVKQARVVEMACLARYRTLSQSGVQLGRATPTVCAAVSFIYMVSVSESVNAADVFAALNVFLNLRLPLILIPECITYLGALQITLRRLDRYLRLDPVEAAKPLEDGLPADAVPEVLRLRGSFAWHGGMVAQEMLKQEEGADHASASPTRATAAVETTLPGPEESSTLTSSFTAFMLQDLDVELPRGARCAVLGEVGSGKSSLLAAVLGELKGLALPGSVSAPSNDFGALSKAFVPQASFVISGTIRENLLFGLPDPRDDSFFEPALRRSALWDDLQRFPHGLDTAVGERGVTLSGGQKARLAVARALYATPQLYVFDDVLAAVDAPICRHLIEHVFEGVDEGATLIASINQYAFLGSFTHFIWLGKNGRVKRQGQLTPELVEEIQREMERFSKSLDDEPAQAEGGDVNKAEGDENANAAAPPGAEEDFDLVDREPSILSTGSRRQSSAVPGDRQGGGGGGGGGDDDDDSKVSDDLVKMELRTTGSISWRVISAYARGMGYVNIVLACICGICAYASMALGDLWLASYLRTSGDADAKSNLFFALVYGAACVAFLLFLMLTSGIFSYAGVRASQGLHDKCMEKVLHAPISWFEATPSGRILSRFSTDIGIVDQQLSRFSDNLFQLSMTTLALIVVVVALVPPVLAAVAVSAVLYSFQVVAVDRTNREVKRSANMAMSPVQTIVNESVQGRLSLRAFSSGRGADEQATMLYFQEKFWAACDGWNRPSFISLSLVNFSMLLAYFISFIISTSVGVVIVLDKDLDPSSAALSLTYSLLVSYFGLHAAFIYSIVKVSLASLERVLEFVSDDVPQEPEWRLPDDPMTLVRLEKERLFTEERVRPLHKRIGDLEEGPGAPSPSETTDTWPHIASINFVDVGLVYRPGLPFSLRHVSFDIESQERVAIVGKSGAGKSSIIGLLFRVYPLTEGKIIIGGRDIGSLGLVTLREAFSVIPQEPMLLAGTVRKNLDPFGAYEQSDLINALLQSGIAQSREIAEELLEIDIGDNASALSAGQRQLLSFARIILQPRPIIVCDEPTSFLDEASDTAVQRVLRSLPGTKLMIAHRLNTIVSSDKIIVMDKGRVSEIGAPASLLKKPHGLFRKMAVAANLQHEALDYGAQGSRKNDM</sequence>
<dbReference type="PROSITE" id="PS00211">
    <property type="entry name" value="ABC_TRANSPORTER_1"/>
    <property type="match status" value="2"/>
</dbReference>
<protein>
    <submittedName>
        <fullName evidence="12">ABC transporter, putative</fullName>
    </submittedName>
</protein>
<feature type="domain" description="ABC transporter" evidence="10">
    <location>
        <begin position="411"/>
        <end position="642"/>
    </location>
</feature>
<dbReference type="InterPro" id="IPR003439">
    <property type="entry name" value="ABC_transporter-like_ATP-bd"/>
</dbReference>
<feature type="transmembrane region" description="Helical" evidence="9">
    <location>
        <begin position="879"/>
        <end position="905"/>
    </location>
</feature>
<evidence type="ECO:0000256" key="8">
    <source>
        <dbReference type="SAM" id="MobiDB-lite"/>
    </source>
</evidence>
<dbReference type="InterPro" id="IPR011527">
    <property type="entry name" value="ABC1_TM_dom"/>
</dbReference>
<dbReference type="PANTHER" id="PTHR24223">
    <property type="entry name" value="ATP-BINDING CASSETTE SUB-FAMILY C"/>
    <property type="match status" value="1"/>
</dbReference>
<accession>A0A2R5GDQ9</accession>
<feature type="domain" description="ABC transmembrane type-1" evidence="11">
    <location>
        <begin position="754"/>
        <end position="1026"/>
    </location>
</feature>
<feature type="non-terminal residue" evidence="12">
    <location>
        <position position="1"/>
    </location>
</feature>
<dbReference type="Gene3D" id="3.40.50.300">
    <property type="entry name" value="P-loop containing nucleotide triphosphate hydrolases"/>
    <property type="match status" value="2"/>
</dbReference>
<keyword evidence="7 9" id="KW-0472">Membrane</keyword>
<keyword evidence="3 9" id="KW-0812">Transmembrane</keyword>
<dbReference type="InParanoid" id="A0A2R5GDQ9"/>
<evidence type="ECO:0000313" key="12">
    <source>
        <dbReference type="EMBL" id="GBG26341.1"/>
    </source>
</evidence>
<dbReference type="InterPro" id="IPR050173">
    <property type="entry name" value="ABC_transporter_C-like"/>
</dbReference>
<feature type="compositionally biased region" description="Gly residues" evidence="8">
    <location>
        <begin position="703"/>
        <end position="712"/>
    </location>
</feature>
<feature type="transmembrane region" description="Helical" evidence="9">
    <location>
        <begin position="1018"/>
        <end position="1039"/>
    </location>
</feature>
<name>A0A2R5GDQ9_9STRA</name>
<dbReference type="SUPFAM" id="SSF52540">
    <property type="entry name" value="P-loop containing nucleoside triphosphate hydrolases"/>
    <property type="match status" value="2"/>
</dbReference>
<reference evidence="12 13" key="1">
    <citation type="submission" date="2017-12" db="EMBL/GenBank/DDBJ databases">
        <title>Sequencing, de novo assembly and annotation of complete genome of a new Thraustochytrid species, strain FCC1311.</title>
        <authorList>
            <person name="Sedici K."/>
            <person name="Godart F."/>
            <person name="Aiese Cigliano R."/>
            <person name="Sanseverino W."/>
            <person name="Barakat M."/>
            <person name="Ortet P."/>
            <person name="Marechal E."/>
            <person name="Cagnac O."/>
            <person name="Amato A."/>
        </authorList>
    </citation>
    <scope>NUCLEOTIDE SEQUENCE [LARGE SCALE GENOMIC DNA]</scope>
</reference>
<evidence type="ECO:0000256" key="5">
    <source>
        <dbReference type="ARBA" id="ARBA00022840"/>
    </source>
</evidence>
<dbReference type="InterPro" id="IPR027417">
    <property type="entry name" value="P-loop_NTPase"/>
</dbReference>
<evidence type="ECO:0000256" key="3">
    <source>
        <dbReference type="ARBA" id="ARBA00022692"/>
    </source>
</evidence>
<dbReference type="EMBL" id="BEYU01000020">
    <property type="protein sequence ID" value="GBG26341.1"/>
    <property type="molecule type" value="Genomic_DNA"/>
</dbReference>
<feature type="transmembrane region" description="Helical" evidence="9">
    <location>
        <begin position="981"/>
        <end position="1006"/>
    </location>
</feature>
<comment type="subcellular location">
    <subcellularLocation>
        <location evidence="1">Membrane</location>
    </subcellularLocation>
</comment>
<evidence type="ECO:0000256" key="7">
    <source>
        <dbReference type="ARBA" id="ARBA00023136"/>
    </source>
</evidence>
<dbReference type="InterPro" id="IPR017871">
    <property type="entry name" value="ABC_transporter-like_CS"/>
</dbReference>
<feature type="domain" description="ABC transporter" evidence="10">
    <location>
        <begin position="1118"/>
        <end position="1350"/>
    </location>
</feature>
<dbReference type="Pfam" id="PF00664">
    <property type="entry name" value="ABC_membrane"/>
    <property type="match status" value="2"/>
</dbReference>
<evidence type="ECO:0000259" key="10">
    <source>
        <dbReference type="PROSITE" id="PS50893"/>
    </source>
</evidence>
<keyword evidence="13" id="KW-1185">Reference proteome</keyword>
<feature type="compositionally biased region" description="Polar residues" evidence="8">
    <location>
        <begin position="687"/>
        <end position="698"/>
    </location>
</feature>
<dbReference type="FunFam" id="3.40.50.300:FF:000630">
    <property type="entry name" value="ATP-binding cassette (ABC) transporter, putative"/>
    <property type="match status" value="1"/>
</dbReference>
<dbReference type="Pfam" id="PF00005">
    <property type="entry name" value="ABC_tran"/>
    <property type="match status" value="2"/>
</dbReference>
<feature type="domain" description="ABC transmembrane type-1" evidence="11">
    <location>
        <begin position="171"/>
        <end position="330"/>
    </location>
</feature>
<dbReference type="CDD" id="cd03244">
    <property type="entry name" value="ABCC_MRP_domain2"/>
    <property type="match status" value="1"/>
</dbReference>
<dbReference type="GO" id="GO:0140359">
    <property type="term" value="F:ABC-type transporter activity"/>
    <property type="evidence" value="ECO:0007669"/>
    <property type="project" value="InterPro"/>
</dbReference>
<dbReference type="PROSITE" id="PS50893">
    <property type="entry name" value="ABC_TRANSPORTER_2"/>
    <property type="match status" value="2"/>
</dbReference>
<dbReference type="FunCoup" id="A0A2R5GDQ9">
    <property type="interactions" value="2"/>
</dbReference>
<feature type="region of interest" description="Disordered" evidence="8">
    <location>
        <begin position="387"/>
        <end position="416"/>
    </location>
</feature>
<dbReference type="Proteomes" id="UP000241890">
    <property type="component" value="Unassembled WGS sequence"/>
</dbReference>
<dbReference type="GO" id="GO:0016020">
    <property type="term" value="C:membrane"/>
    <property type="evidence" value="ECO:0007669"/>
    <property type="project" value="UniProtKB-SubCell"/>
</dbReference>
<dbReference type="PROSITE" id="PS50929">
    <property type="entry name" value="ABC_TM1F"/>
    <property type="match status" value="2"/>
</dbReference>
<dbReference type="InterPro" id="IPR003593">
    <property type="entry name" value="AAA+_ATPase"/>
</dbReference>
<keyword evidence="4" id="KW-0547">Nucleotide-binding</keyword>
<dbReference type="SMART" id="SM00382">
    <property type="entry name" value="AAA"/>
    <property type="match status" value="2"/>
</dbReference>
<feature type="transmembrane region" description="Helical" evidence="9">
    <location>
        <begin position="189"/>
        <end position="207"/>
    </location>
</feature>
<dbReference type="GO" id="GO:0016887">
    <property type="term" value="F:ATP hydrolysis activity"/>
    <property type="evidence" value="ECO:0007669"/>
    <property type="project" value="InterPro"/>
</dbReference>
<evidence type="ECO:0000256" key="4">
    <source>
        <dbReference type="ARBA" id="ARBA00022741"/>
    </source>
</evidence>
<proteinExistence type="predicted"/>
<evidence type="ECO:0000256" key="6">
    <source>
        <dbReference type="ARBA" id="ARBA00022989"/>
    </source>
</evidence>
<dbReference type="Gene3D" id="1.20.1560.10">
    <property type="entry name" value="ABC transporter type 1, transmembrane domain"/>
    <property type="match status" value="2"/>
</dbReference>
<feature type="transmembrane region" description="Helical" evidence="9">
    <location>
        <begin position="164"/>
        <end position="183"/>
    </location>
</feature>
<comment type="caution">
    <text evidence="12">The sequence shown here is derived from an EMBL/GenBank/DDBJ whole genome shotgun (WGS) entry which is preliminary data.</text>
</comment>
<keyword evidence="5" id="KW-0067">ATP-binding</keyword>
<organism evidence="12 13">
    <name type="scientific">Hondaea fermentalgiana</name>
    <dbReference type="NCBI Taxonomy" id="2315210"/>
    <lineage>
        <taxon>Eukaryota</taxon>
        <taxon>Sar</taxon>
        <taxon>Stramenopiles</taxon>
        <taxon>Bigyra</taxon>
        <taxon>Labyrinthulomycetes</taxon>
        <taxon>Thraustochytrida</taxon>
        <taxon>Thraustochytriidae</taxon>
        <taxon>Hondaea</taxon>
    </lineage>
</organism>
<gene>
    <name evidence="12" type="ORF">FCC1311_025622</name>
</gene>
<feature type="transmembrane region" description="Helical" evidence="9">
    <location>
        <begin position="790"/>
        <end position="819"/>
    </location>
</feature>
<evidence type="ECO:0000256" key="9">
    <source>
        <dbReference type="SAM" id="Phobius"/>
    </source>
</evidence>
<keyword evidence="2" id="KW-0813">Transport</keyword>
<feature type="transmembrane region" description="Helical" evidence="9">
    <location>
        <begin position="88"/>
        <end position="107"/>
    </location>
</feature>
<feature type="transmembrane region" description="Helical" evidence="9">
    <location>
        <begin position="749"/>
        <end position="770"/>
    </location>
</feature>
<evidence type="ECO:0000256" key="2">
    <source>
        <dbReference type="ARBA" id="ARBA00022448"/>
    </source>
</evidence>
<dbReference type="InterPro" id="IPR036640">
    <property type="entry name" value="ABC1_TM_sf"/>
</dbReference>
<dbReference type="GO" id="GO:0005524">
    <property type="term" value="F:ATP binding"/>
    <property type="evidence" value="ECO:0007669"/>
    <property type="project" value="UniProtKB-KW"/>
</dbReference>
<keyword evidence="6 9" id="KW-1133">Transmembrane helix</keyword>
<evidence type="ECO:0000256" key="1">
    <source>
        <dbReference type="ARBA" id="ARBA00004370"/>
    </source>
</evidence>
<feature type="region of interest" description="Disordered" evidence="8">
    <location>
        <begin position="642"/>
        <end position="721"/>
    </location>
</feature>
<feature type="transmembrane region" description="Helical" evidence="9">
    <location>
        <begin position="45"/>
        <end position="67"/>
    </location>
</feature>
<evidence type="ECO:0000259" key="11">
    <source>
        <dbReference type="PROSITE" id="PS50929"/>
    </source>
</evidence>